<dbReference type="Pfam" id="PF08352">
    <property type="entry name" value="oligo_HPY"/>
    <property type="match status" value="1"/>
</dbReference>
<feature type="domain" description="ABC transporter" evidence="14">
    <location>
        <begin position="21"/>
        <end position="270"/>
    </location>
</feature>
<keyword evidence="16" id="KW-1185">Reference proteome</keyword>
<name>A0A9E7R116_9EURY</name>
<dbReference type="EMBL" id="CP104003">
    <property type="protein sequence ID" value="UWM53578.1"/>
    <property type="molecule type" value="Genomic_DNA"/>
</dbReference>
<keyword evidence="8" id="KW-0472">Membrane</keyword>
<dbReference type="GO" id="GO:0005524">
    <property type="term" value="F:ATP binding"/>
    <property type="evidence" value="ECO:0007669"/>
    <property type="project" value="UniProtKB-KW"/>
</dbReference>
<dbReference type="InterPro" id="IPR050388">
    <property type="entry name" value="ABC_Ni/Peptide_Import"/>
</dbReference>
<evidence type="ECO:0000256" key="1">
    <source>
        <dbReference type="ARBA" id="ARBA00004202"/>
    </source>
</evidence>
<dbReference type="InterPro" id="IPR013563">
    <property type="entry name" value="Oligopep_ABC_C"/>
</dbReference>
<feature type="compositionally biased region" description="Acidic residues" evidence="13">
    <location>
        <begin position="322"/>
        <end position="333"/>
    </location>
</feature>
<dbReference type="Proteomes" id="UP001057580">
    <property type="component" value="Chromosome"/>
</dbReference>
<dbReference type="SUPFAM" id="SSF52540">
    <property type="entry name" value="P-loop containing nucleoside triphosphate hydrolases"/>
    <property type="match status" value="1"/>
</dbReference>
<dbReference type="GO" id="GO:0015413">
    <property type="term" value="F:ABC-type nickel transporter activity"/>
    <property type="evidence" value="ECO:0007669"/>
    <property type="project" value="UniProtKB-EC"/>
</dbReference>
<dbReference type="Gene3D" id="3.40.50.300">
    <property type="entry name" value="P-loop containing nucleotide triphosphate hydrolases"/>
    <property type="match status" value="1"/>
</dbReference>
<evidence type="ECO:0000313" key="15">
    <source>
        <dbReference type="EMBL" id="UWM53578.1"/>
    </source>
</evidence>
<keyword evidence="3" id="KW-1003">Cell membrane</keyword>
<dbReference type="RefSeq" id="WP_260592572.1">
    <property type="nucleotide sequence ID" value="NZ_CP104003.1"/>
</dbReference>
<comment type="subcellular location">
    <subcellularLocation>
        <location evidence="1">Cell membrane</location>
        <topology evidence="1">Peripheral membrane protein</topology>
    </subcellularLocation>
</comment>
<dbReference type="PROSITE" id="PS50893">
    <property type="entry name" value="ABC_TRANSPORTER_2"/>
    <property type="match status" value="1"/>
</dbReference>
<feature type="region of interest" description="Disordered" evidence="13">
    <location>
        <begin position="308"/>
        <end position="380"/>
    </location>
</feature>
<dbReference type="Pfam" id="PF00005">
    <property type="entry name" value="ABC_tran"/>
    <property type="match status" value="1"/>
</dbReference>
<keyword evidence="4" id="KW-0547">Nucleotide-binding</keyword>
<evidence type="ECO:0000313" key="16">
    <source>
        <dbReference type="Proteomes" id="UP001057580"/>
    </source>
</evidence>
<keyword evidence="7" id="KW-0406">Ion transport</keyword>
<evidence type="ECO:0000256" key="4">
    <source>
        <dbReference type="ARBA" id="ARBA00022741"/>
    </source>
</evidence>
<dbReference type="InterPro" id="IPR027417">
    <property type="entry name" value="P-loop_NTPase"/>
</dbReference>
<comment type="subunit">
    <text evidence="9">The complex is composed of two ATP-binding proteins (NikD and NikE), two transmembrane proteins (NikB and NikC) and a solute-binding protein (NikA).</text>
</comment>
<evidence type="ECO:0000256" key="7">
    <source>
        <dbReference type="ARBA" id="ARBA00023065"/>
    </source>
</evidence>
<sequence>MSHNGQSAATADASEEPLLSVRGLQTYFDTDNGTVRAVDGVSFDVERGETVCVVGESGSGKTVACESVTKLIDMPPGRIAGGEVLFDGEDLAQASEKRLKQIRGGRIGHVFQNPQGALNPVYTVGDQIVEAIRIHSDRSKSEARDRAVELLDRVGIPEAASRADEYPHEFSGGMKQRVVIAMALAGDPDLLIADEPTTALDVTIQAQILRLFEDLQEEFDMSIVFVTHDLGVVAQIADRVVVMYSGKVMERGDVFELFEQAAHPYTQALLRCLPGRGDVSEAIGGSLPDPTNPPSGCRFHPRCPHAVRDCQTGDQPPMAAVDDPEDEGDGDTDDREHRASCVYYRTGYNADTVRQTAPGTTGEASAPGSSTGAGTEGGDD</sequence>
<dbReference type="SMART" id="SM00382">
    <property type="entry name" value="AAA"/>
    <property type="match status" value="1"/>
</dbReference>
<evidence type="ECO:0000256" key="12">
    <source>
        <dbReference type="ARBA" id="ARBA00048610"/>
    </source>
</evidence>
<evidence type="ECO:0000256" key="10">
    <source>
        <dbReference type="ARBA" id="ARBA00039098"/>
    </source>
</evidence>
<dbReference type="InterPro" id="IPR017871">
    <property type="entry name" value="ABC_transporter-like_CS"/>
</dbReference>
<comment type="catalytic activity">
    <reaction evidence="12">
        <text>Ni(2+)(out) + ATP + H2O = Ni(2+)(in) + ADP + phosphate + H(+)</text>
        <dbReference type="Rhea" id="RHEA:15557"/>
        <dbReference type="ChEBI" id="CHEBI:15377"/>
        <dbReference type="ChEBI" id="CHEBI:15378"/>
        <dbReference type="ChEBI" id="CHEBI:30616"/>
        <dbReference type="ChEBI" id="CHEBI:43474"/>
        <dbReference type="ChEBI" id="CHEBI:49786"/>
        <dbReference type="ChEBI" id="CHEBI:456216"/>
        <dbReference type="EC" id="7.2.2.11"/>
    </reaction>
    <physiologicalReaction direction="left-to-right" evidence="12">
        <dbReference type="Rhea" id="RHEA:15558"/>
    </physiologicalReaction>
</comment>
<dbReference type="PANTHER" id="PTHR43297">
    <property type="entry name" value="OLIGOPEPTIDE TRANSPORT ATP-BINDING PROTEIN APPD"/>
    <property type="match status" value="1"/>
</dbReference>
<dbReference type="KEGG" id="ssai:N0B31_15715"/>
<dbReference type="GO" id="GO:0015833">
    <property type="term" value="P:peptide transport"/>
    <property type="evidence" value="ECO:0007669"/>
    <property type="project" value="InterPro"/>
</dbReference>
<evidence type="ECO:0000256" key="11">
    <source>
        <dbReference type="ARBA" id="ARBA00044143"/>
    </source>
</evidence>
<keyword evidence="6" id="KW-1278">Translocase</keyword>
<dbReference type="InterPro" id="IPR003593">
    <property type="entry name" value="AAA+_ATPase"/>
</dbReference>
<dbReference type="GO" id="GO:0016887">
    <property type="term" value="F:ATP hydrolysis activity"/>
    <property type="evidence" value="ECO:0007669"/>
    <property type="project" value="InterPro"/>
</dbReference>
<keyword evidence="2" id="KW-0813">Transport</keyword>
<accession>A0A9E7R116</accession>
<evidence type="ECO:0000256" key="2">
    <source>
        <dbReference type="ARBA" id="ARBA00022448"/>
    </source>
</evidence>
<dbReference type="EC" id="7.2.2.11" evidence="10"/>
<reference evidence="15" key="1">
    <citation type="submission" date="2022-09" db="EMBL/GenBank/DDBJ databases">
        <title>Diverse halophilic archaea isolated from saline environments.</title>
        <authorList>
            <person name="Cui H.-L."/>
        </authorList>
    </citation>
    <scope>NUCLEOTIDE SEQUENCE</scope>
    <source>
        <strain evidence="15">ZS-35-S2</strain>
    </source>
</reference>
<dbReference type="PROSITE" id="PS00211">
    <property type="entry name" value="ABC_TRANSPORTER_1"/>
    <property type="match status" value="1"/>
</dbReference>
<keyword evidence="5 15" id="KW-0067">ATP-binding</keyword>
<evidence type="ECO:0000259" key="14">
    <source>
        <dbReference type="PROSITE" id="PS50893"/>
    </source>
</evidence>
<dbReference type="NCBIfam" id="TIGR01727">
    <property type="entry name" value="oligo_HPY"/>
    <property type="match status" value="1"/>
</dbReference>
<proteinExistence type="predicted"/>
<dbReference type="GeneID" id="74943899"/>
<evidence type="ECO:0000256" key="8">
    <source>
        <dbReference type="ARBA" id="ARBA00023136"/>
    </source>
</evidence>
<dbReference type="InterPro" id="IPR003439">
    <property type="entry name" value="ABC_transporter-like_ATP-bd"/>
</dbReference>
<gene>
    <name evidence="15" type="ORF">N0B31_15715</name>
</gene>
<evidence type="ECO:0000256" key="13">
    <source>
        <dbReference type="SAM" id="MobiDB-lite"/>
    </source>
</evidence>
<dbReference type="AlphaFoldDB" id="A0A9E7R116"/>
<evidence type="ECO:0000256" key="9">
    <source>
        <dbReference type="ARBA" id="ARBA00038669"/>
    </source>
</evidence>
<dbReference type="CDD" id="cd03257">
    <property type="entry name" value="ABC_NikE_OppD_transporters"/>
    <property type="match status" value="1"/>
</dbReference>
<evidence type="ECO:0000256" key="6">
    <source>
        <dbReference type="ARBA" id="ARBA00022967"/>
    </source>
</evidence>
<evidence type="ECO:0000256" key="5">
    <source>
        <dbReference type="ARBA" id="ARBA00022840"/>
    </source>
</evidence>
<dbReference type="GO" id="GO:0005886">
    <property type="term" value="C:plasma membrane"/>
    <property type="evidence" value="ECO:0007669"/>
    <property type="project" value="UniProtKB-SubCell"/>
</dbReference>
<organism evidence="15 16">
    <name type="scientific">Salinirubellus salinus</name>
    <dbReference type="NCBI Taxonomy" id="1364945"/>
    <lineage>
        <taxon>Archaea</taxon>
        <taxon>Methanobacteriati</taxon>
        <taxon>Methanobacteriota</taxon>
        <taxon>Stenosarchaea group</taxon>
        <taxon>Halobacteria</taxon>
        <taxon>Halobacteriales</taxon>
        <taxon>Natronomonadaceae</taxon>
        <taxon>Salinirubellus</taxon>
    </lineage>
</organism>
<dbReference type="FunFam" id="3.40.50.300:FF:000016">
    <property type="entry name" value="Oligopeptide ABC transporter ATP-binding component"/>
    <property type="match status" value="1"/>
</dbReference>
<evidence type="ECO:0000256" key="3">
    <source>
        <dbReference type="ARBA" id="ARBA00022475"/>
    </source>
</evidence>
<protein>
    <recommendedName>
        <fullName evidence="11">Nickel import system ATP-binding protein NikD</fullName>
        <ecNumber evidence="10">7.2.2.11</ecNumber>
    </recommendedName>
</protein>
<dbReference type="PANTHER" id="PTHR43297:SF13">
    <property type="entry name" value="NICKEL ABC TRANSPORTER, ATP-BINDING PROTEIN"/>
    <property type="match status" value="1"/>
</dbReference>
<feature type="compositionally biased region" description="Polar residues" evidence="13">
    <location>
        <begin position="352"/>
        <end position="373"/>
    </location>
</feature>